<accession>A0ABQ5EBB8</accession>
<evidence type="ECO:0000313" key="2">
    <source>
        <dbReference type="Proteomes" id="UP001151760"/>
    </source>
</evidence>
<comment type="caution">
    <text evidence="1">The sequence shown here is derived from an EMBL/GenBank/DDBJ whole genome shotgun (WGS) entry which is preliminary data.</text>
</comment>
<name>A0ABQ5EBB8_9ASTR</name>
<dbReference type="Proteomes" id="UP001151760">
    <property type="component" value="Unassembled WGS sequence"/>
</dbReference>
<dbReference type="EMBL" id="BQNB010016133">
    <property type="protein sequence ID" value="GJT48199.1"/>
    <property type="molecule type" value="Genomic_DNA"/>
</dbReference>
<organism evidence="1 2">
    <name type="scientific">Tanacetum coccineum</name>
    <dbReference type="NCBI Taxonomy" id="301880"/>
    <lineage>
        <taxon>Eukaryota</taxon>
        <taxon>Viridiplantae</taxon>
        <taxon>Streptophyta</taxon>
        <taxon>Embryophyta</taxon>
        <taxon>Tracheophyta</taxon>
        <taxon>Spermatophyta</taxon>
        <taxon>Magnoliopsida</taxon>
        <taxon>eudicotyledons</taxon>
        <taxon>Gunneridae</taxon>
        <taxon>Pentapetalae</taxon>
        <taxon>asterids</taxon>
        <taxon>campanulids</taxon>
        <taxon>Asterales</taxon>
        <taxon>Asteraceae</taxon>
        <taxon>Asteroideae</taxon>
        <taxon>Anthemideae</taxon>
        <taxon>Anthemidinae</taxon>
        <taxon>Tanacetum</taxon>
    </lineage>
</organism>
<reference evidence="1" key="2">
    <citation type="submission" date="2022-01" db="EMBL/GenBank/DDBJ databases">
        <authorList>
            <person name="Yamashiro T."/>
            <person name="Shiraishi A."/>
            <person name="Satake H."/>
            <person name="Nakayama K."/>
        </authorList>
    </citation>
    <scope>NUCLEOTIDE SEQUENCE</scope>
</reference>
<evidence type="ECO:0000313" key="1">
    <source>
        <dbReference type="EMBL" id="GJT48199.1"/>
    </source>
</evidence>
<reference evidence="1" key="1">
    <citation type="journal article" date="2022" name="Int. J. Mol. Sci.">
        <title>Draft Genome of Tanacetum Coccineum: Genomic Comparison of Closely Related Tanacetum-Family Plants.</title>
        <authorList>
            <person name="Yamashiro T."/>
            <person name="Shiraishi A."/>
            <person name="Nakayama K."/>
            <person name="Satake H."/>
        </authorList>
    </citation>
    <scope>NUCLEOTIDE SEQUENCE</scope>
</reference>
<keyword evidence="2" id="KW-1185">Reference proteome</keyword>
<sequence>MVAFWAFNEVIGEKSNISWNDIYVIESAKQASQVAAILPVNFPQFLVGVFPFTSFLMLNSESMSELELQGSSSSVGLLKGVGPSVGNVGKPACSLCQFFMQCWNSRHITKFCDGLNAMKLCDDAGKH</sequence>
<protein>
    <submittedName>
        <fullName evidence="1">Uncharacterized protein</fullName>
    </submittedName>
</protein>
<proteinExistence type="predicted"/>
<gene>
    <name evidence="1" type="ORF">Tco_0974356</name>
</gene>